<sequence length="65" mass="7639">MKGYFFCYNGSVASYLKHIKGIPFITEAVQPKNGSRFWLFEQSEELSQALNDYKQMREREKQAQA</sequence>
<dbReference type="EMBL" id="JAFBEB010000008">
    <property type="protein sequence ID" value="MBM7590843.1"/>
    <property type="molecule type" value="Genomic_DNA"/>
</dbReference>
<evidence type="ECO:0008006" key="3">
    <source>
        <dbReference type="Google" id="ProtNLM"/>
    </source>
</evidence>
<evidence type="ECO:0000313" key="2">
    <source>
        <dbReference type="Proteomes" id="UP000717624"/>
    </source>
</evidence>
<keyword evidence="2" id="KW-1185">Reference proteome</keyword>
<evidence type="ECO:0000313" key="1">
    <source>
        <dbReference type="EMBL" id="MBM7590843.1"/>
    </source>
</evidence>
<protein>
    <recommendedName>
        <fullName evidence="3">DUF5659 domain-containing protein</fullName>
    </recommendedName>
</protein>
<name>A0A938XUR5_9BACL</name>
<dbReference type="RefSeq" id="WP_204518596.1">
    <property type="nucleotide sequence ID" value="NZ_BAABIN010000005.1"/>
</dbReference>
<dbReference type="Proteomes" id="UP000717624">
    <property type="component" value="Unassembled WGS sequence"/>
</dbReference>
<accession>A0A938XUR5</accession>
<dbReference type="AlphaFoldDB" id="A0A938XUR5"/>
<gene>
    <name evidence="1" type="ORF">JOD01_002455</name>
</gene>
<organism evidence="1 2">
    <name type="scientific">Brevibacillus fulvus</name>
    <dbReference type="NCBI Taxonomy" id="1125967"/>
    <lineage>
        <taxon>Bacteria</taxon>
        <taxon>Bacillati</taxon>
        <taxon>Bacillota</taxon>
        <taxon>Bacilli</taxon>
        <taxon>Bacillales</taxon>
        <taxon>Paenibacillaceae</taxon>
        <taxon>Brevibacillus</taxon>
    </lineage>
</organism>
<comment type="caution">
    <text evidence="1">The sequence shown here is derived from an EMBL/GenBank/DDBJ whole genome shotgun (WGS) entry which is preliminary data.</text>
</comment>
<reference evidence="1" key="1">
    <citation type="submission" date="2021-01" db="EMBL/GenBank/DDBJ databases">
        <title>Genomic Encyclopedia of Type Strains, Phase IV (KMG-IV): sequencing the most valuable type-strain genomes for metagenomic binning, comparative biology and taxonomic classification.</title>
        <authorList>
            <person name="Goeker M."/>
        </authorList>
    </citation>
    <scope>NUCLEOTIDE SEQUENCE</scope>
    <source>
        <strain evidence="1">DSM 25523</strain>
    </source>
</reference>
<proteinExistence type="predicted"/>